<organism evidence="2 3">
    <name type="scientific">Heyndrickxia sporothermodurans</name>
    <dbReference type="NCBI Taxonomy" id="46224"/>
    <lineage>
        <taxon>Bacteria</taxon>
        <taxon>Bacillati</taxon>
        <taxon>Bacillota</taxon>
        <taxon>Bacilli</taxon>
        <taxon>Bacillales</taxon>
        <taxon>Bacillaceae</taxon>
        <taxon>Heyndrickxia</taxon>
    </lineage>
</organism>
<evidence type="ECO:0000313" key="2">
    <source>
        <dbReference type="EMBL" id="QQX24462.1"/>
    </source>
</evidence>
<protein>
    <submittedName>
        <fullName evidence="2">Helix-turn-helix domain-containing protein</fullName>
    </submittedName>
</protein>
<dbReference type="Proteomes" id="UP000595512">
    <property type="component" value="Chromosome"/>
</dbReference>
<dbReference type="PIRSF" id="PIRSF021350">
    <property type="entry name" value="UCP021350"/>
    <property type="match status" value="1"/>
</dbReference>
<sequence>MTFLQALILLMLKKLNGSRTVFSIYHLLKGKKSSQTIQDAHLLRIGQFFQFFPPLKRRTFDAAVQDLKIKGLIRETELNKYTVTPDGEKELNTYFNHRSIPQYFNGLKYQDIAIVFWKRLNLLIQVLSNAIYNKKKYYPIQSDVEVQRWVKSFLKSQKNDKEHQAKQLYQELTSIFSNNPPEDPLLFIIRLTGQNQIGMTMDQAAEHFYLDKYDYWFRFLLLIHYIIDTCINYKKQYPILYTLLSDKYRNIPLTNSTYETFLLINNGYNVSEVAKKRKLKESTIQDHIVEIVLNNSDFDISPYVNKELEQKIINVSERISPKKLKPIKETVGEVTYFQIRLALAKQGEWE</sequence>
<dbReference type="AlphaFoldDB" id="A0AB37H983"/>
<name>A0AB37H983_9BACI</name>
<feature type="domain" description="Helicase Helix-turn-helix" evidence="1">
    <location>
        <begin position="257"/>
        <end position="343"/>
    </location>
</feature>
<gene>
    <name evidence="2" type="ORF">JGZ69_16960</name>
</gene>
<dbReference type="InterPro" id="IPR029491">
    <property type="entry name" value="Helicase_HTH"/>
</dbReference>
<accession>A0AB37H983</accession>
<dbReference type="RefSeq" id="WP_107921438.1">
    <property type="nucleotide sequence ID" value="NZ_CP066701.1"/>
</dbReference>
<dbReference type="InterPro" id="IPR008308">
    <property type="entry name" value="YpbB-like"/>
</dbReference>
<dbReference type="KEGG" id="hspo:JGZ69_16960"/>
<dbReference type="EMBL" id="CP066701">
    <property type="protein sequence ID" value="QQX24462.1"/>
    <property type="molecule type" value="Genomic_DNA"/>
</dbReference>
<evidence type="ECO:0000313" key="3">
    <source>
        <dbReference type="Proteomes" id="UP000595512"/>
    </source>
</evidence>
<dbReference type="Pfam" id="PF14493">
    <property type="entry name" value="HTH_40"/>
    <property type="match status" value="1"/>
</dbReference>
<evidence type="ECO:0000259" key="1">
    <source>
        <dbReference type="Pfam" id="PF14493"/>
    </source>
</evidence>
<reference evidence="2 3" key="1">
    <citation type="submission" date="2020-12" db="EMBL/GenBank/DDBJ databases">
        <title>Taxonomic evaluation of the Bacillus sporothermodurans group of bacteria based on whole genome sequences.</title>
        <authorList>
            <person name="Fiedler G."/>
            <person name="Herbstmann A.-D."/>
            <person name="Doll E."/>
            <person name="Wenning M."/>
            <person name="Brinks E."/>
            <person name="Kabisch J."/>
            <person name="Breitenwieser F."/>
            <person name="Lappann M."/>
            <person name="Boehnlein C."/>
            <person name="Franz C."/>
        </authorList>
    </citation>
    <scope>NUCLEOTIDE SEQUENCE [LARGE SCALE GENOMIC DNA]</scope>
    <source>
        <strain evidence="2 3">DSM 10599</strain>
    </source>
</reference>
<proteinExistence type="predicted"/>